<dbReference type="KEGG" id="pbf:CFX0092_A1828"/>
<dbReference type="EMBL" id="LN890655">
    <property type="protein sequence ID" value="CUS03706.2"/>
    <property type="molecule type" value="Genomic_DNA"/>
</dbReference>
<dbReference type="RefSeq" id="WP_197699726.1">
    <property type="nucleotide sequence ID" value="NZ_LN890655.1"/>
</dbReference>
<dbReference type="InterPro" id="IPR039425">
    <property type="entry name" value="RNA_pol_sigma-70-like"/>
</dbReference>
<dbReference type="InterPro" id="IPR013249">
    <property type="entry name" value="RNA_pol_sigma70_r4_t2"/>
</dbReference>
<dbReference type="Proteomes" id="UP000215027">
    <property type="component" value="Chromosome I"/>
</dbReference>
<dbReference type="InterPro" id="IPR013324">
    <property type="entry name" value="RNA_pol_sigma_r3/r4-like"/>
</dbReference>
<dbReference type="GO" id="GO:0003677">
    <property type="term" value="F:DNA binding"/>
    <property type="evidence" value="ECO:0007669"/>
    <property type="project" value="InterPro"/>
</dbReference>
<dbReference type="SUPFAM" id="SSF88946">
    <property type="entry name" value="Sigma2 domain of RNA polymerase sigma factors"/>
    <property type="match status" value="1"/>
</dbReference>
<evidence type="ECO:0000256" key="1">
    <source>
        <dbReference type="ARBA" id="ARBA00010641"/>
    </source>
</evidence>
<feature type="domain" description="RNA polymerase sigma-70 region 2" evidence="5">
    <location>
        <begin position="22"/>
        <end position="88"/>
    </location>
</feature>
<dbReference type="Pfam" id="PF08281">
    <property type="entry name" value="Sigma70_r4_2"/>
    <property type="match status" value="1"/>
</dbReference>
<comment type="similarity">
    <text evidence="1">Belongs to the sigma-70 factor family. ECF subfamily.</text>
</comment>
<dbReference type="GO" id="GO:0006352">
    <property type="term" value="P:DNA-templated transcription initiation"/>
    <property type="evidence" value="ECO:0007669"/>
    <property type="project" value="InterPro"/>
</dbReference>
<dbReference type="InterPro" id="IPR014284">
    <property type="entry name" value="RNA_pol_sigma-70_dom"/>
</dbReference>
<dbReference type="InterPro" id="IPR013325">
    <property type="entry name" value="RNA_pol_sigma_r2"/>
</dbReference>
<dbReference type="NCBIfam" id="TIGR02937">
    <property type="entry name" value="sigma70-ECF"/>
    <property type="match status" value="1"/>
</dbReference>
<evidence type="ECO:0000256" key="3">
    <source>
        <dbReference type="ARBA" id="ARBA00023082"/>
    </source>
</evidence>
<keyword evidence="2" id="KW-0805">Transcription regulation</keyword>
<dbReference type="PANTHER" id="PTHR43133">
    <property type="entry name" value="RNA POLYMERASE ECF-TYPE SIGMA FACTO"/>
    <property type="match status" value="1"/>
</dbReference>
<evidence type="ECO:0000259" key="5">
    <source>
        <dbReference type="Pfam" id="PF04542"/>
    </source>
</evidence>
<keyword evidence="3" id="KW-0731">Sigma factor</keyword>
<dbReference type="PANTHER" id="PTHR43133:SF51">
    <property type="entry name" value="RNA POLYMERASE SIGMA FACTOR"/>
    <property type="match status" value="1"/>
</dbReference>
<protein>
    <submittedName>
        <fullName evidence="7">RNA polymerase ECF-type sigma factor</fullName>
    </submittedName>
</protein>
<evidence type="ECO:0000313" key="7">
    <source>
        <dbReference type="EMBL" id="CUS03706.2"/>
    </source>
</evidence>
<feature type="domain" description="RNA polymerase sigma factor 70 region 4 type 2" evidence="6">
    <location>
        <begin position="123"/>
        <end position="175"/>
    </location>
</feature>
<dbReference type="Gene3D" id="1.10.10.10">
    <property type="entry name" value="Winged helix-like DNA-binding domain superfamily/Winged helix DNA-binding domain"/>
    <property type="match status" value="1"/>
</dbReference>
<reference evidence="7" key="1">
    <citation type="submission" date="2016-01" db="EMBL/GenBank/DDBJ databases">
        <authorList>
            <person name="Mcilroy J.S."/>
            <person name="Karst M S."/>
            <person name="Albertsen M."/>
        </authorList>
    </citation>
    <scope>NUCLEOTIDE SEQUENCE</scope>
    <source>
        <strain evidence="7">Cfx-K</strain>
    </source>
</reference>
<proteinExistence type="inferred from homology"/>
<dbReference type="AlphaFoldDB" id="A0A160T1H6"/>
<dbReference type="GO" id="GO:0016987">
    <property type="term" value="F:sigma factor activity"/>
    <property type="evidence" value="ECO:0007669"/>
    <property type="project" value="UniProtKB-KW"/>
</dbReference>
<evidence type="ECO:0000256" key="2">
    <source>
        <dbReference type="ARBA" id="ARBA00023015"/>
    </source>
</evidence>
<dbReference type="InterPro" id="IPR036388">
    <property type="entry name" value="WH-like_DNA-bd_sf"/>
</dbReference>
<dbReference type="Pfam" id="PF04542">
    <property type="entry name" value="Sigma70_r2"/>
    <property type="match status" value="1"/>
</dbReference>
<name>A0A160T1H6_9CHLR</name>
<evidence type="ECO:0000259" key="6">
    <source>
        <dbReference type="Pfam" id="PF08281"/>
    </source>
</evidence>
<evidence type="ECO:0000313" key="8">
    <source>
        <dbReference type="Proteomes" id="UP000215027"/>
    </source>
</evidence>
<accession>A0A160T1H6</accession>
<keyword evidence="4" id="KW-0804">Transcription</keyword>
<evidence type="ECO:0000256" key="4">
    <source>
        <dbReference type="ARBA" id="ARBA00023163"/>
    </source>
</evidence>
<gene>
    <name evidence="7" type="ORF">CFX0092_A1828</name>
</gene>
<dbReference type="CDD" id="cd06171">
    <property type="entry name" value="Sigma70_r4"/>
    <property type="match status" value="1"/>
</dbReference>
<dbReference type="InterPro" id="IPR007627">
    <property type="entry name" value="RNA_pol_sigma70_r2"/>
</dbReference>
<dbReference type="Gene3D" id="1.10.1740.10">
    <property type="match status" value="1"/>
</dbReference>
<keyword evidence="8" id="KW-1185">Reference proteome</keyword>
<organism evidence="7 8">
    <name type="scientific">Candidatus Promineifilum breve</name>
    <dbReference type="NCBI Taxonomy" id="1806508"/>
    <lineage>
        <taxon>Bacteria</taxon>
        <taxon>Bacillati</taxon>
        <taxon>Chloroflexota</taxon>
        <taxon>Ardenticatenia</taxon>
        <taxon>Candidatus Promineifilales</taxon>
        <taxon>Candidatus Promineifilaceae</taxon>
        <taxon>Candidatus Promineifilum</taxon>
    </lineage>
</organism>
<sequence length="195" mass="22324">MNNEQVWLEQARRGDKFAFGQLIEAYQGPVYNLAYRMLGNSGEAEEAAQEAFIRAYTRLDSYDPTHKFSTWLLSITSNFCIDQIRKRRAVLLSIDEPLPPHPALHSDNNKGPEAAYVAQEREELVQNLLSELPEEYRQAVVLRYWYDMAYEEIAEVQKTTVSAVKSRLFRARRMLADAGLARGLLPADQLEEVAV</sequence>
<dbReference type="SUPFAM" id="SSF88659">
    <property type="entry name" value="Sigma3 and sigma4 domains of RNA polymerase sigma factors"/>
    <property type="match status" value="1"/>
</dbReference>